<dbReference type="InterPro" id="IPR035386">
    <property type="entry name" value="Arm-DNA-bind_5"/>
</dbReference>
<keyword evidence="6" id="KW-1185">Reference proteome</keyword>
<sequence length="371" mass="43824">MKTDYLRTDKTAALYLQLYQNKKIIRIPLNISVPPGFFDKKSRRIKKGFKLYKEYNLIIEKKLAEVNKIEVHYKLSGQHLTIKKLCDELENHGLRINFNTFADLKLKQQKDFLKSSTYRQQKGCLSKIKKYMDPLLFRDIDETFLNNFRFHLKNKLKNKNSTIESTLKNFKKYLHLANNEGIKTSLNFTDIKIKSMKGEMTFLTPEELKDLYNFYRGPINTTWKNILQRYLFSCFTGLRISDIETIKEENFINDFLVFTMVKTEKFIKIKLNKTSLSLVEFPNIFRNNYSREHINRELKLIAKAVGINKNISYHTSRHTFATNFLISGGSIRNLKKILGHSKIETTMIYVHEVQNILNEEISLMDNIINKD</sequence>
<evidence type="ECO:0000259" key="4">
    <source>
        <dbReference type="PROSITE" id="PS51898"/>
    </source>
</evidence>
<protein>
    <submittedName>
        <fullName evidence="5">Site-specific integrase</fullName>
    </submittedName>
</protein>
<dbReference type="GO" id="GO:0015074">
    <property type="term" value="P:DNA integration"/>
    <property type="evidence" value="ECO:0007669"/>
    <property type="project" value="InterPro"/>
</dbReference>
<evidence type="ECO:0000256" key="2">
    <source>
        <dbReference type="ARBA" id="ARBA00023125"/>
    </source>
</evidence>
<keyword evidence="2" id="KW-0238">DNA-binding</keyword>
<dbReference type="InterPro" id="IPR050090">
    <property type="entry name" value="Tyrosine_recombinase_XerCD"/>
</dbReference>
<dbReference type="EMBL" id="CP094358">
    <property type="protein sequence ID" value="UOB19498.1"/>
    <property type="molecule type" value="Genomic_DNA"/>
</dbReference>
<dbReference type="InterPro" id="IPR013762">
    <property type="entry name" value="Integrase-like_cat_sf"/>
</dbReference>
<dbReference type="Gene3D" id="1.10.443.10">
    <property type="entry name" value="Intergrase catalytic core"/>
    <property type="match status" value="1"/>
</dbReference>
<dbReference type="AlphaFoldDB" id="A0A9E6ZXD8"/>
<name>A0A9E6ZXD8_9FLAO</name>
<dbReference type="Gene3D" id="1.10.150.130">
    <property type="match status" value="1"/>
</dbReference>
<dbReference type="Pfam" id="PF13102">
    <property type="entry name" value="Phage_int_SAM_5"/>
    <property type="match status" value="1"/>
</dbReference>
<feature type="domain" description="Tyr recombinase" evidence="4">
    <location>
        <begin position="198"/>
        <end position="362"/>
    </location>
</feature>
<dbReference type="InterPro" id="IPR010998">
    <property type="entry name" value="Integrase_recombinase_N"/>
</dbReference>
<evidence type="ECO:0000313" key="6">
    <source>
        <dbReference type="Proteomes" id="UP000831290"/>
    </source>
</evidence>
<dbReference type="PROSITE" id="PS51898">
    <property type="entry name" value="TYR_RECOMBINASE"/>
    <property type="match status" value="1"/>
</dbReference>
<keyword evidence="3" id="KW-0233">DNA recombination</keyword>
<comment type="similarity">
    <text evidence="1">Belongs to the 'phage' integrase family.</text>
</comment>
<dbReference type="Pfam" id="PF17293">
    <property type="entry name" value="Arm-DNA-bind_5"/>
    <property type="match status" value="1"/>
</dbReference>
<dbReference type="PANTHER" id="PTHR30349">
    <property type="entry name" value="PHAGE INTEGRASE-RELATED"/>
    <property type="match status" value="1"/>
</dbReference>
<dbReference type="RefSeq" id="WP_255846116.1">
    <property type="nucleotide sequence ID" value="NZ_CP094358.1"/>
</dbReference>
<evidence type="ECO:0000313" key="5">
    <source>
        <dbReference type="EMBL" id="UOB19498.1"/>
    </source>
</evidence>
<dbReference type="CDD" id="cd01185">
    <property type="entry name" value="INTN1_C_like"/>
    <property type="match status" value="1"/>
</dbReference>
<dbReference type="KEGG" id="fbm:MQE35_12580"/>
<gene>
    <name evidence="5" type="ORF">MQE35_12580</name>
</gene>
<reference evidence="5" key="1">
    <citation type="submission" date="2022-03" db="EMBL/GenBank/DDBJ databases">
        <title>Description of Abyssus ytuae gen. nov., sp. nov., a novel member of the family Flavobacteriaceae isolated from the sediment of Mariana Trench.</title>
        <authorList>
            <person name="Zhang J."/>
            <person name="Xu X."/>
        </authorList>
    </citation>
    <scope>NUCLEOTIDE SEQUENCE</scope>
    <source>
        <strain evidence="5">MT3330</strain>
    </source>
</reference>
<dbReference type="InterPro" id="IPR011010">
    <property type="entry name" value="DNA_brk_join_enz"/>
</dbReference>
<dbReference type="SUPFAM" id="SSF56349">
    <property type="entry name" value="DNA breaking-rejoining enzymes"/>
    <property type="match status" value="1"/>
</dbReference>
<dbReference type="InterPro" id="IPR002104">
    <property type="entry name" value="Integrase_catalytic"/>
</dbReference>
<dbReference type="InterPro" id="IPR025269">
    <property type="entry name" value="SAM-like_dom"/>
</dbReference>
<evidence type="ECO:0000256" key="1">
    <source>
        <dbReference type="ARBA" id="ARBA00008857"/>
    </source>
</evidence>
<accession>A0A9E6ZXD8</accession>
<dbReference type="Pfam" id="PF00589">
    <property type="entry name" value="Phage_integrase"/>
    <property type="match status" value="1"/>
</dbReference>
<dbReference type="PANTHER" id="PTHR30349:SF64">
    <property type="entry name" value="PROPHAGE INTEGRASE INTD-RELATED"/>
    <property type="match status" value="1"/>
</dbReference>
<dbReference type="GO" id="GO:0006310">
    <property type="term" value="P:DNA recombination"/>
    <property type="evidence" value="ECO:0007669"/>
    <property type="project" value="UniProtKB-KW"/>
</dbReference>
<organism evidence="5 6">
    <name type="scientific">Abyssalbus ytuae</name>
    <dbReference type="NCBI Taxonomy" id="2926907"/>
    <lineage>
        <taxon>Bacteria</taxon>
        <taxon>Pseudomonadati</taxon>
        <taxon>Bacteroidota</taxon>
        <taxon>Flavobacteriia</taxon>
        <taxon>Flavobacteriales</taxon>
        <taxon>Flavobacteriaceae</taxon>
        <taxon>Abyssalbus</taxon>
    </lineage>
</organism>
<dbReference type="GO" id="GO:0003677">
    <property type="term" value="F:DNA binding"/>
    <property type="evidence" value="ECO:0007669"/>
    <property type="project" value="UniProtKB-KW"/>
</dbReference>
<dbReference type="Proteomes" id="UP000831290">
    <property type="component" value="Chromosome"/>
</dbReference>
<evidence type="ECO:0000256" key="3">
    <source>
        <dbReference type="ARBA" id="ARBA00023172"/>
    </source>
</evidence>
<proteinExistence type="inferred from homology"/>